<name>A0A420I2I0_9PEZI</name>
<evidence type="ECO:0000313" key="1">
    <source>
        <dbReference type="EMBL" id="RKF63841.1"/>
    </source>
</evidence>
<dbReference type="Gene3D" id="3.40.50.720">
    <property type="entry name" value="NAD(P)-binding Rossmann-like Domain"/>
    <property type="match status" value="1"/>
</dbReference>
<protein>
    <submittedName>
        <fullName evidence="1">Uncharacterized protein</fullName>
    </submittedName>
</protein>
<sequence length="294" mass="33362">MSIAAQSVDFLILGAGWTAQYLIPLLEALNIKYAATTTNGRDNTYKFNFKYDPDTNHKPCDAELKPYAELPYAKTILITFPIAGELSSLWLINTYNDLHQETIFPKPFWIQLGSTNIYNYVEGQELWISRKSCFDSINPRAMAEVNLLRAGGCVLNLAGLWGNQRIPTNWIQRVASTQQGLGKLKSLHLVHGEDVARAIIAVHQKPHIATGQRYLITDLIIHDWWEIALGLGQSSSNDNQERNEIYVQWISELMQEQNIKALPRTAEQLGRCLDSSDFWFTFGLMPKHININAN</sequence>
<dbReference type="PANTHER" id="PTHR40129">
    <property type="entry name" value="KETOPANTOATE REDUCTASE N-TERMINAL DOMAIN-CONTAINING PROTEIN"/>
    <property type="match status" value="1"/>
</dbReference>
<dbReference type="PANTHER" id="PTHR40129:SF2">
    <property type="entry name" value="KETOPANTOATE REDUCTASE N-TERMINAL DOMAIN-CONTAINING PROTEIN"/>
    <property type="match status" value="1"/>
</dbReference>
<accession>A0A420I2I0</accession>
<proteinExistence type="predicted"/>
<keyword evidence="2" id="KW-1185">Reference proteome</keyword>
<gene>
    <name evidence="1" type="ORF">OnM2_022004</name>
</gene>
<dbReference type="AlphaFoldDB" id="A0A420I2I0"/>
<dbReference type="OrthoDB" id="674948at2759"/>
<comment type="caution">
    <text evidence="1">The sequence shown here is derived from an EMBL/GenBank/DDBJ whole genome shotgun (WGS) entry which is preliminary data.</text>
</comment>
<evidence type="ECO:0000313" key="2">
    <source>
        <dbReference type="Proteomes" id="UP000286134"/>
    </source>
</evidence>
<organism evidence="1 2">
    <name type="scientific">Erysiphe neolycopersici</name>
    <dbReference type="NCBI Taxonomy" id="212602"/>
    <lineage>
        <taxon>Eukaryota</taxon>
        <taxon>Fungi</taxon>
        <taxon>Dikarya</taxon>
        <taxon>Ascomycota</taxon>
        <taxon>Pezizomycotina</taxon>
        <taxon>Leotiomycetes</taxon>
        <taxon>Erysiphales</taxon>
        <taxon>Erysiphaceae</taxon>
        <taxon>Erysiphe</taxon>
    </lineage>
</organism>
<reference evidence="1 2" key="1">
    <citation type="journal article" date="2018" name="BMC Genomics">
        <title>Comparative genome analyses reveal sequence features reflecting distinct modes of host-adaptation between dicot and monocot powdery mildew.</title>
        <authorList>
            <person name="Wu Y."/>
            <person name="Ma X."/>
            <person name="Pan Z."/>
            <person name="Kale S.D."/>
            <person name="Song Y."/>
            <person name="King H."/>
            <person name="Zhang Q."/>
            <person name="Presley C."/>
            <person name="Deng X."/>
            <person name="Wei C.I."/>
            <person name="Xiao S."/>
        </authorList>
    </citation>
    <scope>NUCLEOTIDE SEQUENCE [LARGE SCALE GENOMIC DNA]</scope>
    <source>
        <strain evidence="1">UMSG2</strain>
    </source>
</reference>
<dbReference type="Proteomes" id="UP000286134">
    <property type="component" value="Unassembled WGS sequence"/>
</dbReference>
<dbReference type="EMBL" id="MCFK01002292">
    <property type="protein sequence ID" value="RKF63841.1"/>
    <property type="molecule type" value="Genomic_DNA"/>
</dbReference>
<dbReference type="STRING" id="212602.A0A420I2I0"/>